<gene>
    <name evidence="11" type="ORF">CVU76_02510</name>
</gene>
<evidence type="ECO:0000256" key="3">
    <source>
        <dbReference type="ARBA" id="ARBA00022727"/>
    </source>
</evidence>
<dbReference type="GO" id="GO:0005524">
    <property type="term" value="F:ATP binding"/>
    <property type="evidence" value="ECO:0007669"/>
    <property type="project" value="UniProtKB-KW"/>
</dbReference>
<dbReference type="GO" id="GO:0006164">
    <property type="term" value="P:purine nucleotide biosynthetic process"/>
    <property type="evidence" value="ECO:0007669"/>
    <property type="project" value="TreeGrafter"/>
</dbReference>
<keyword evidence="6" id="KW-0067">ATP-binding</keyword>
<dbReference type="GO" id="GO:0016301">
    <property type="term" value="F:kinase activity"/>
    <property type="evidence" value="ECO:0007669"/>
    <property type="project" value="UniProtKB-KW"/>
</dbReference>
<dbReference type="SMART" id="SM01400">
    <property type="entry name" value="Pribosyltran_N"/>
    <property type="match status" value="1"/>
</dbReference>
<dbReference type="FunFam" id="3.40.50.2020:FF:000014">
    <property type="entry name" value="Ribose-phosphate pyrophosphokinase 1"/>
    <property type="match status" value="1"/>
</dbReference>
<evidence type="ECO:0000259" key="10">
    <source>
        <dbReference type="Pfam" id="PF13793"/>
    </source>
</evidence>
<organism evidence="11 12">
    <name type="scientific">Candidatus Dojkabacteria bacterium HGW-Dojkabacteria-1</name>
    <dbReference type="NCBI Taxonomy" id="2013761"/>
    <lineage>
        <taxon>Bacteria</taxon>
        <taxon>Candidatus Dojkabacteria</taxon>
    </lineage>
</organism>
<evidence type="ECO:0000256" key="7">
    <source>
        <dbReference type="ARBA" id="ARBA00049535"/>
    </source>
</evidence>
<dbReference type="Gene3D" id="3.40.50.2020">
    <property type="match status" value="2"/>
</dbReference>
<evidence type="ECO:0000313" key="12">
    <source>
        <dbReference type="Proteomes" id="UP000233417"/>
    </source>
</evidence>
<dbReference type="GO" id="GO:0002189">
    <property type="term" value="C:ribose phosphate diphosphokinase complex"/>
    <property type="evidence" value="ECO:0007669"/>
    <property type="project" value="TreeGrafter"/>
</dbReference>
<comment type="caution">
    <text evidence="11">The sequence shown here is derived from an EMBL/GenBank/DDBJ whole genome shotgun (WGS) entry which is preliminary data.</text>
</comment>
<comment type="similarity">
    <text evidence="8">Belongs to the ribose-phosphate pyrophosphokinase family.</text>
</comment>
<evidence type="ECO:0000256" key="4">
    <source>
        <dbReference type="ARBA" id="ARBA00022741"/>
    </source>
</evidence>
<keyword evidence="4" id="KW-0547">Nucleotide-binding</keyword>
<dbReference type="GO" id="GO:0005737">
    <property type="term" value="C:cytoplasm"/>
    <property type="evidence" value="ECO:0007669"/>
    <property type="project" value="TreeGrafter"/>
</dbReference>
<dbReference type="NCBIfam" id="TIGR01251">
    <property type="entry name" value="ribP_PPkin"/>
    <property type="match status" value="1"/>
</dbReference>
<dbReference type="Pfam" id="PF13793">
    <property type="entry name" value="Pribosyltran_N"/>
    <property type="match status" value="1"/>
</dbReference>
<protein>
    <recommendedName>
        <fullName evidence="1">ribose-phosphate diphosphokinase</fullName>
        <ecNumber evidence="1">2.7.6.1</ecNumber>
    </recommendedName>
</protein>
<dbReference type="Pfam" id="PF00156">
    <property type="entry name" value="Pribosyltran"/>
    <property type="match status" value="1"/>
</dbReference>
<dbReference type="InterPro" id="IPR000836">
    <property type="entry name" value="PRTase_dom"/>
</dbReference>
<sequence>MVSQRAPLSILTCQSGRFFAKKIEKELIKKYTADVHLIPSSQVIFANTEIKTVIDESIRGRDVYIIQDVENHTEDMSVDENLRSIYTTIDACRRCGAERLTAILPSYPYARQDKQDGRDGITAARVAWELEGEMGVDHVITIDLHNSAIQGFFRKANIDNLRGGTVLVPYLKKLIKNREETLIMPTDLGGAKRANYYAQSLGTGIAFTYKKRDYSKPNCVEEIAIMGDLKDKDVYIVDDMICTGGTLSKAIIEAKKLGAKSVTAVCTLALFNGPAIERFSDLYKKGVLKSVIGTDATYHSKEFLKENIWFKEISVAGYFSEVIYRINTRQSIGDLLK</sequence>
<evidence type="ECO:0000313" key="11">
    <source>
        <dbReference type="EMBL" id="PKN02874.1"/>
    </source>
</evidence>
<keyword evidence="2" id="KW-0808">Transferase</keyword>
<name>A0A2N2F3T6_9BACT</name>
<dbReference type="InterPro" id="IPR029099">
    <property type="entry name" value="Pribosyltran_N"/>
</dbReference>
<dbReference type="Proteomes" id="UP000233417">
    <property type="component" value="Unassembled WGS sequence"/>
</dbReference>
<keyword evidence="5" id="KW-0418">Kinase</keyword>
<dbReference type="CDD" id="cd06223">
    <property type="entry name" value="PRTases_typeI"/>
    <property type="match status" value="1"/>
</dbReference>
<evidence type="ECO:0000256" key="2">
    <source>
        <dbReference type="ARBA" id="ARBA00022679"/>
    </source>
</evidence>
<dbReference type="GO" id="GO:0000287">
    <property type="term" value="F:magnesium ion binding"/>
    <property type="evidence" value="ECO:0007669"/>
    <property type="project" value="InterPro"/>
</dbReference>
<dbReference type="AlphaFoldDB" id="A0A2N2F3T6"/>
<feature type="domain" description="Ribose-phosphate pyrophosphokinase N-terminal" evidence="10">
    <location>
        <begin position="9"/>
        <end position="131"/>
    </location>
</feature>
<evidence type="ECO:0000256" key="1">
    <source>
        <dbReference type="ARBA" id="ARBA00013247"/>
    </source>
</evidence>
<reference evidence="11 12" key="1">
    <citation type="journal article" date="2017" name="ISME J.">
        <title>Potential for microbial H2 and metal transformations associated with novel bacteria and archaea in deep terrestrial subsurface sediments.</title>
        <authorList>
            <person name="Hernsdorf A.W."/>
            <person name="Amano Y."/>
            <person name="Miyakawa K."/>
            <person name="Ise K."/>
            <person name="Suzuki Y."/>
            <person name="Anantharaman K."/>
            <person name="Probst A."/>
            <person name="Burstein D."/>
            <person name="Thomas B.C."/>
            <person name="Banfield J.F."/>
        </authorList>
    </citation>
    <scope>NUCLEOTIDE SEQUENCE [LARGE SCALE GENOMIC DNA]</scope>
    <source>
        <strain evidence="11">HGW-Dojkabacteria-1</strain>
    </source>
</reference>
<evidence type="ECO:0000259" key="9">
    <source>
        <dbReference type="Pfam" id="PF00156"/>
    </source>
</evidence>
<comment type="catalytic activity">
    <reaction evidence="7">
        <text>D-ribose 5-phosphate + ATP = 5-phospho-alpha-D-ribose 1-diphosphate + AMP + H(+)</text>
        <dbReference type="Rhea" id="RHEA:15609"/>
        <dbReference type="ChEBI" id="CHEBI:15378"/>
        <dbReference type="ChEBI" id="CHEBI:30616"/>
        <dbReference type="ChEBI" id="CHEBI:58017"/>
        <dbReference type="ChEBI" id="CHEBI:78346"/>
        <dbReference type="ChEBI" id="CHEBI:456215"/>
        <dbReference type="EC" id="2.7.6.1"/>
    </reaction>
</comment>
<evidence type="ECO:0000256" key="8">
    <source>
        <dbReference type="RuleBase" id="RU004324"/>
    </source>
</evidence>
<dbReference type="PANTHER" id="PTHR10210">
    <property type="entry name" value="RIBOSE-PHOSPHATE DIPHOSPHOKINASE FAMILY MEMBER"/>
    <property type="match status" value="1"/>
</dbReference>
<dbReference type="InterPro" id="IPR005946">
    <property type="entry name" value="Rib-P_diPkinase"/>
</dbReference>
<dbReference type="SUPFAM" id="SSF53271">
    <property type="entry name" value="PRTase-like"/>
    <property type="match status" value="1"/>
</dbReference>
<dbReference type="GO" id="GO:0004749">
    <property type="term" value="F:ribose phosphate diphosphokinase activity"/>
    <property type="evidence" value="ECO:0007669"/>
    <property type="project" value="UniProtKB-EC"/>
</dbReference>
<keyword evidence="3 8" id="KW-0545">Nucleotide biosynthesis</keyword>
<dbReference type="GO" id="GO:0006015">
    <property type="term" value="P:5-phosphoribose 1-diphosphate biosynthetic process"/>
    <property type="evidence" value="ECO:0007669"/>
    <property type="project" value="TreeGrafter"/>
</dbReference>
<dbReference type="EMBL" id="PHAO01000001">
    <property type="protein sequence ID" value="PKN02874.1"/>
    <property type="molecule type" value="Genomic_DNA"/>
</dbReference>
<evidence type="ECO:0000256" key="6">
    <source>
        <dbReference type="ARBA" id="ARBA00022840"/>
    </source>
</evidence>
<dbReference type="PANTHER" id="PTHR10210:SF32">
    <property type="entry name" value="RIBOSE-PHOSPHATE PYROPHOSPHOKINASE 2"/>
    <property type="match status" value="1"/>
</dbReference>
<dbReference type="InterPro" id="IPR029057">
    <property type="entry name" value="PRTase-like"/>
</dbReference>
<evidence type="ECO:0000256" key="5">
    <source>
        <dbReference type="ARBA" id="ARBA00022777"/>
    </source>
</evidence>
<feature type="domain" description="Phosphoribosyltransferase" evidence="9">
    <location>
        <begin position="172"/>
        <end position="288"/>
    </location>
</feature>
<proteinExistence type="inferred from homology"/>
<accession>A0A2N2F3T6</accession>
<dbReference type="EC" id="2.7.6.1" evidence="1"/>